<dbReference type="OrthoDB" id="9799092at2"/>
<dbReference type="CDD" id="cd04301">
    <property type="entry name" value="NAT_SF"/>
    <property type="match status" value="1"/>
</dbReference>
<dbReference type="eggNOG" id="COG0456">
    <property type="taxonomic scope" value="Bacteria"/>
</dbReference>
<proteinExistence type="predicted"/>
<sequence length="174" mass="18551">MHIQTLTTTDASRYRALMLHAYEAAADAFTSTAAERAAEPESWWLRRIAGPDSLSTVCGAFEGDELVGAVTVEFASKTKLRHKAHIIGMFVLAQARGAGVGKQLLDAALAAARAQPGVKVVTLTVTEGNVPAIRLYESCGFQPFGVEPMAIHTPSGFKSKVHMWLPLQSADGAD</sequence>
<dbReference type="GO" id="GO:0016747">
    <property type="term" value="F:acyltransferase activity, transferring groups other than amino-acyl groups"/>
    <property type="evidence" value="ECO:0007669"/>
    <property type="project" value="InterPro"/>
</dbReference>
<dbReference type="AlphaFoldDB" id="A0A016XI90"/>
<protein>
    <submittedName>
        <fullName evidence="4">GNAT family acetyltransferase</fullName>
    </submittedName>
</protein>
<dbReference type="PROSITE" id="PS51186">
    <property type="entry name" value="GNAT"/>
    <property type="match status" value="1"/>
</dbReference>
<dbReference type="InterPro" id="IPR000182">
    <property type="entry name" value="GNAT_dom"/>
</dbReference>
<dbReference type="Proteomes" id="UP000023268">
    <property type="component" value="Unassembled WGS sequence"/>
</dbReference>
<dbReference type="InterPro" id="IPR016181">
    <property type="entry name" value="Acyl_CoA_acyltransferase"/>
</dbReference>
<reference evidence="4 5" key="1">
    <citation type="submission" date="2014-02" db="EMBL/GenBank/DDBJ databases">
        <title>Draft Genome of Hylemonella gracilis isolated from the Niagara River.</title>
        <authorList>
            <person name="Pawlowski D.R."/>
            <person name="Koudelka G.B."/>
        </authorList>
    </citation>
    <scope>NUCLEOTIDE SEQUENCE [LARGE SCALE GENOMIC DNA]</scope>
    <source>
        <strain evidence="4 5">Niagara R</strain>
    </source>
</reference>
<name>A0A016XI90_9BURK</name>
<evidence type="ECO:0000256" key="2">
    <source>
        <dbReference type="ARBA" id="ARBA00023315"/>
    </source>
</evidence>
<dbReference type="Gene3D" id="3.40.630.30">
    <property type="match status" value="1"/>
</dbReference>
<evidence type="ECO:0000259" key="3">
    <source>
        <dbReference type="PROSITE" id="PS51186"/>
    </source>
</evidence>
<keyword evidence="1 4" id="KW-0808">Transferase</keyword>
<dbReference type="RefSeq" id="WP_035608517.1">
    <property type="nucleotide sequence ID" value="NZ_JEMG01000001.1"/>
</dbReference>
<keyword evidence="2" id="KW-0012">Acyltransferase</keyword>
<gene>
    <name evidence="4" type="ORF">AZ34_12650</name>
</gene>
<dbReference type="EMBL" id="JEMG01000001">
    <property type="protein sequence ID" value="EYC51829.1"/>
    <property type="molecule type" value="Genomic_DNA"/>
</dbReference>
<dbReference type="STRING" id="1458275.AZ34_12650"/>
<organism evidence="4 5">
    <name type="scientific">Hylemonella gracilis str. Niagara R</name>
    <dbReference type="NCBI Taxonomy" id="1458275"/>
    <lineage>
        <taxon>Bacteria</taxon>
        <taxon>Pseudomonadati</taxon>
        <taxon>Pseudomonadota</taxon>
        <taxon>Betaproteobacteria</taxon>
        <taxon>Burkholderiales</taxon>
        <taxon>Comamonadaceae</taxon>
        <taxon>Hylemonella</taxon>
    </lineage>
</organism>
<evidence type="ECO:0000313" key="4">
    <source>
        <dbReference type="EMBL" id="EYC51829.1"/>
    </source>
</evidence>
<accession>A0A016XI90</accession>
<feature type="domain" description="N-acetyltransferase" evidence="3">
    <location>
        <begin position="1"/>
        <end position="168"/>
    </location>
</feature>
<evidence type="ECO:0000313" key="5">
    <source>
        <dbReference type="Proteomes" id="UP000023268"/>
    </source>
</evidence>
<dbReference type="SUPFAM" id="SSF55729">
    <property type="entry name" value="Acyl-CoA N-acyltransferases (Nat)"/>
    <property type="match status" value="1"/>
</dbReference>
<comment type="caution">
    <text evidence="4">The sequence shown here is derived from an EMBL/GenBank/DDBJ whole genome shotgun (WGS) entry which is preliminary data.</text>
</comment>
<dbReference type="Pfam" id="PF00583">
    <property type="entry name" value="Acetyltransf_1"/>
    <property type="match status" value="1"/>
</dbReference>
<evidence type="ECO:0000256" key="1">
    <source>
        <dbReference type="ARBA" id="ARBA00022679"/>
    </source>
</evidence>
<dbReference type="PANTHER" id="PTHR43877">
    <property type="entry name" value="AMINOALKYLPHOSPHONATE N-ACETYLTRANSFERASE-RELATED-RELATED"/>
    <property type="match status" value="1"/>
</dbReference>
<dbReference type="InterPro" id="IPR050832">
    <property type="entry name" value="Bact_Acetyltransf"/>
</dbReference>